<dbReference type="GO" id="GO:0030490">
    <property type="term" value="P:maturation of SSU-rRNA"/>
    <property type="evidence" value="ECO:0007669"/>
    <property type="project" value="TreeGrafter"/>
</dbReference>
<feature type="domain" description="Programmed cell death protein 2 C-terminal" evidence="2">
    <location>
        <begin position="326"/>
        <end position="496"/>
    </location>
</feature>
<dbReference type="EMBL" id="JANBOH010000072">
    <property type="protein sequence ID" value="KAJ1646182.1"/>
    <property type="molecule type" value="Genomic_DNA"/>
</dbReference>
<feature type="region of interest" description="Disordered" evidence="1">
    <location>
        <begin position="290"/>
        <end position="325"/>
    </location>
</feature>
<organism evidence="3 4">
    <name type="scientific">Coemansia asiatica</name>
    <dbReference type="NCBI Taxonomy" id="1052880"/>
    <lineage>
        <taxon>Eukaryota</taxon>
        <taxon>Fungi</taxon>
        <taxon>Fungi incertae sedis</taxon>
        <taxon>Zoopagomycota</taxon>
        <taxon>Kickxellomycotina</taxon>
        <taxon>Kickxellomycetes</taxon>
        <taxon>Kickxellales</taxon>
        <taxon>Kickxellaceae</taxon>
        <taxon>Coemansia</taxon>
    </lineage>
</organism>
<proteinExistence type="predicted"/>
<feature type="compositionally biased region" description="Acidic residues" evidence="1">
    <location>
        <begin position="373"/>
        <end position="392"/>
    </location>
</feature>
<accession>A0A9W7XLV8</accession>
<dbReference type="AlphaFoldDB" id="A0A9W7XLV8"/>
<feature type="region of interest" description="Disordered" evidence="1">
    <location>
        <begin position="369"/>
        <end position="399"/>
    </location>
</feature>
<evidence type="ECO:0000313" key="4">
    <source>
        <dbReference type="Proteomes" id="UP001145021"/>
    </source>
</evidence>
<feature type="compositionally biased region" description="Basic and acidic residues" evidence="1">
    <location>
        <begin position="313"/>
        <end position="325"/>
    </location>
</feature>
<dbReference type="Proteomes" id="UP001145021">
    <property type="component" value="Unassembled WGS sequence"/>
</dbReference>
<feature type="region of interest" description="Disordered" evidence="1">
    <location>
        <begin position="158"/>
        <end position="181"/>
    </location>
</feature>
<comment type="caution">
    <text evidence="3">The sequence shown here is derived from an EMBL/GenBank/DDBJ whole genome shotgun (WGS) entry which is preliminary data.</text>
</comment>
<evidence type="ECO:0000259" key="2">
    <source>
        <dbReference type="Pfam" id="PF04194"/>
    </source>
</evidence>
<evidence type="ECO:0000313" key="3">
    <source>
        <dbReference type="EMBL" id="KAJ1646182.1"/>
    </source>
</evidence>
<keyword evidence="4" id="KW-1185">Reference proteome</keyword>
<protein>
    <recommendedName>
        <fullName evidence="2">Programmed cell death protein 2 C-terminal domain-containing protein</fullName>
    </recommendedName>
</protein>
<name>A0A9W7XLV8_9FUNG</name>
<feature type="compositionally biased region" description="Polar residues" evidence="1">
    <location>
        <begin position="294"/>
        <end position="306"/>
    </location>
</feature>
<reference evidence="3" key="1">
    <citation type="submission" date="2022-07" db="EMBL/GenBank/DDBJ databases">
        <title>Phylogenomic reconstructions and comparative analyses of Kickxellomycotina fungi.</title>
        <authorList>
            <person name="Reynolds N.K."/>
            <person name="Stajich J.E."/>
            <person name="Barry K."/>
            <person name="Grigoriev I.V."/>
            <person name="Crous P."/>
            <person name="Smith M.E."/>
        </authorList>
    </citation>
    <scope>NUCLEOTIDE SEQUENCE</scope>
    <source>
        <strain evidence="3">NBRC 105413</strain>
    </source>
</reference>
<dbReference type="PANTHER" id="PTHR47524:SF1">
    <property type="entry name" value="20S RRNA ACCUMULATION PROTEIN 4"/>
    <property type="match status" value="1"/>
</dbReference>
<sequence>MDDRQTGHKQLAVMLGYSDGPMDHSDTSDPLACRLGGQPLWLDETSAVPDPSSGICARCNQEMVLLVQAYVPLDDSAYDRVIYIWACNRRACAGRPGAAKAIRGHLLNKEYALKLLKRKRSADAKNKNKPPVAATKPAATATATLQLDFGSVWRKDGLDKGSRASGEDSGTAGDKNQGTGFLSSGPLFSGPLFSGEPLFGGQLSYIDQEKPEAKADNKSDLKLEEKALMDKMNMLDISEQPPEHKEQRIEWPETTAYVPSQYLEFENEQLSDSQIEDRYSDQIKQAIDMAAESTRVSQKTKSSASANDEEWSDEKYERSTRPKGTDEGFERFARVVSQNPEQVVRYQFGGEPLLFTMQDSAAQRLGIRKNAAEESDDSEDDDDEEEENDDNDYNGKNAGIKRKSILQRHGYSTRGLPRCEHCNGARVFECQLMPALLTVLPLAENVKTLSKYSTSSSNTSKGAQERLVGSQLLQTVDLGLEFGTMMIFVCENDCHGGKTGIEYLGNSSASMNRFESAAYYEELVLVQLETHLD</sequence>
<evidence type="ECO:0000256" key="1">
    <source>
        <dbReference type="SAM" id="MobiDB-lite"/>
    </source>
</evidence>
<dbReference type="PANTHER" id="PTHR47524">
    <property type="entry name" value="20S RRNA ACCUMULATION PROTEIN 4"/>
    <property type="match status" value="1"/>
</dbReference>
<dbReference type="Pfam" id="PF04194">
    <property type="entry name" value="PDCD2_C"/>
    <property type="match status" value="1"/>
</dbReference>
<gene>
    <name evidence="3" type="ORF">LPJ64_002327</name>
</gene>
<dbReference type="GO" id="GO:0005737">
    <property type="term" value="C:cytoplasm"/>
    <property type="evidence" value="ECO:0007669"/>
    <property type="project" value="InterPro"/>
</dbReference>
<dbReference type="InterPro" id="IPR007320">
    <property type="entry name" value="PDCD2_C"/>
</dbReference>